<dbReference type="PANTHER" id="PTHR13799:SF14">
    <property type="entry name" value="GTP CYCLOHYDROLASE 1 TYPE 2 HOMOLOG"/>
    <property type="match status" value="1"/>
</dbReference>
<organism evidence="5">
    <name type="scientific">Caldilineaceae bacterium SB0661_bin_32</name>
    <dbReference type="NCBI Taxonomy" id="2605255"/>
    <lineage>
        <taxon>Bacteria</taxon>
        <taxon>Bacillati</taxon>
        <taxon>Chloroflexota</taxon>
        <taxon>Caldilineae</taxon>
        <taxon>Caldilineales</taxon>
        <taxon>Caldilineaceae</taxon>
    </lineage>
</organism>
<proteinExistence type="inferred from homology"/>
<evidence type="ECO:0000256" key="1">
    <source>
        <dbReference type="ARBA" id="ARBA00006964"/>
    </source>
</evidence>
<dbReference type="SUPFAM" id="SSF102705">
    <property type="entry name" value="NIF3 (NGG1p interacting factor 3)-like"/>
    <property type="match status" value="1"/>
</dbReference>
<feature type="binding site" evidence="4">
    <location>
        <position position="227"/>
    </location>
    <ligand>
        <name>a divalent metal cation</name>
        <dbReference type="ChEBI" id="CHEBI:60240"/>
        <label>1</label>
    </ligand>
</feature>
<dbReference type="GO" id="GO:0005737">
    <property type="term" value="C:cytoplasm"/>
    <property type="evidence" value="ECO:0007669"/>
    <property type="project" value="TreeGrafter"/>
</dbReference>
<dbReference type="Pfam" id="PF01784">
    <property type="entry name" value="DUF34_NIF3"/>
    <property type="match status" value="1"/>
</dbReference>
<evidence type="ECO:0000256" key="4">
    <source>
        <dbReference type="PIRSR" id="PIRSR602678-1"/>
    </source>
</evidence>
<sequence>MLLLGRSVLMQREALVRYLDDTLRIREIADYGPQGLQIEGKAQVDKIVGTVDAHQPCVHAALERGADLLLVHHGILWGDAKPLAGSYGRLVRTFVENDLNLYAAHLPLDAHPQWGNNAELARRLGLSVIDWWADVKGTPLAVLAGYDEPLAFHEMVARFEEQVGRPRLVQAEGPPMVRTVGILSGFGADKIEAAATLGCDAYVTGETSHAQYYEAANTGINLLYGGHYTSETVGVQALGEHLAQRFGLIFEFVDLPTGL</sequence>
<feature type="binding site" evidence="4">
    <location>
        <position position="73"/>
    </location>
    <ligand>
        <name>a divalent metal cation</name>
        <dbReference type="ChEBI" id="CHEBI:60240"/>
        <label>1</label>
    </ligand>
</feature>
<comment type="caution">
    <text evidence="5">The sequence shown here is derived from an EMBL/GenBank/DDBJ whole genome shotgun (WGS) entry which is preliminary data.</text>
</comment>
<dbReference type="EMBL" id="VXMH01000116">
    <property type="protein sequence ID" value="MYC97373.1"/>
    <property type="molecule type" value="Genomic_DNA"/>
</dbReference>
<evidence type="ECO:0000256" key="3">
    <source>
        <dbReference type="ARBA" id="ARBA00022723"/>
    </source>
</evidence>
<evidence type="ECO:0000313" key="5">
    <source>
        <dbReference type="EMBL" id="MYC97373.1"/>
    </source>
</evidence>
<protein>
    <recommendedName>
        <fullName evidence="2">GTP cyclohydrolase 1 type 2 homolog</fullName>
    </recommendedName>
</protein>
<dbReference type="InterPro" id="IPR036069">
    <property type="entry name" value="DUF34/NIF3_sf"/>
</dbReference>
<comment type="similarity">
    <text evidence="1">Belongs to the GTP cyclohydrolase I type 2/NIF3 family.</text>
</comment>
<evidence type="ECO:0000256" key="2">
    <source>
        <dbReference type="ARBA" id="ARBA00022112"/>
    </source>
</evidence>
<reference evidence="5" key="1">
    <citation type="submission" date="2019-09" db="EMBL/GenBank/DDBJ databases">
        <title>Characterisation of the sponge microbiome using genome-centric metagenomics.</title>
        <authorList>
            <person name="Engelberts J.P."/>
            <person name="Robbins S.J."/>
            <person name="De Goeij J.M."/>
            <person name="Aranda M."/>
            <person name="Bell S.C."/>
            <person name="Webster N.S."/>
        </authorList>
    </citation>
    <scope>NUCLEOTIDE SEQUENCE</scope>
    <source>
        <strain evidence="5">SB0661_bin_32</strain>
    </source>
</reference>
<dbReference type="GO" id="GO:0046872">
    <property type="term" value="F:metal ion binding"/>
    <property type="evidence" value="ECO:0007669"/>
    <property type="project" value="UniProtKB-KW"/>
</dbReference>
<dbReference type="InterPro" id="IPR002678">
    <property type="entry name" value="DUF34/NIF3"/>
</dbReference>
<accession>A0A6B1DD71</accession>
<feature type="binding site" evidence="4">
    <location>
        <position position="72"/>
    </location>
    <ligand>
        <name>a divalent metal cation</name>
        <dbReference type="ChEBI" id="CHEBI:60240"/>
        <label>1</label>
    </ligand>
</feature>
<name>A0A6B1DD71_9CHLR</name>
<dbReference type="PANTHER" id="PTHR13799">
    <property type="entry name" value="NGG1 INTERACTING FACTOR 3"/>
    <property type="match status" value="1"/>
</dbReference>
<dbReference type="NCBIfam" id="TIGR00486">
    <property type="entry name" value="YbgI_SA1388"/>
    <property type="match status" value="1"/>
</dbReference>
<dbReference type="Gene3D" id="3.40.1390.30">
    <property type="entry name" value="NIF3 (NGG1p interacting factor 3)-like"/>
    <property type="match status" value="2"/>
</dbReference>
<dbReference type="FunFam" id="3.40.1390.30:FF:000001">
    <property type="entry name" value="GTP cyclohydrolase 1 type 2"/>
    <property type="match status" value="1"/>
</dbReference>
<keyword evidence="3 4" id="KW-0479">Metal-binding</keyword>
<dbReference type="AlphaFoldDB" id="A0A6B1DD71"/>
<feature type="binding site" evidence="4">
    <location>
        <position position="231"/>
    </location>
    <ligand>
        <name>a divalent metal cation</name>
        <dbReference type="ChEBI" id="CHEBI:60240"/>
        <label>1</label>
    </ligand>
</feature>
<feature type="binding site" evidence="4">
    <location>
        <position position="109"/>
    </location>
    <ligand>
        <name>a divalent metal cation</name>
        <dbReference type="ChEBI" id="CHEBI:60240"/>
        <label>1</label>
    </ligand>
</feature>
<gene>
    <name evidence="5" type="ORF">F4X14_20660</name>
</gene>